<evidence type="ECO:0000313" key="8">
    <source>
        <dbReference type="Proteomes" id="UP001355653"/>
    </source>
</evidence>
<evidence type="ECO:0000313" key="7">
    <source>
        <dbReference type="EMBL" id="MEB4799222.1"/>
    </source>
</evidence>
<evidence type="ECO:0000256" key="1">
    <source>
        <dbReference type="ARBA" id="ARBA00022475"/>
    </source>
</evidence>
<dbReference type="InterPro" id="IPR050490">
    <property type="entry name" value="Bact_solute-bd_prot1"/>
</dbReference>
<evidence type="ECO:0000256" key="3">
    <source>
        <dbReference type="ARBA" id="ARBA00023136"/>
    </source>
</evidence>
<dbReference type="Gene3D" id="3.40.190.10">
    <property type="entry name" value="Periplasmic binding protein-like II"/>
    <property type="match status" value="2"/>
</dbReference>
<evidence type="ECO:0000256" key="2">
    <source>
        <dbReference type="ARBA" id="ARBA00022729"/>
    </source>
</evidence>
<dbReference type="PANTHER" id="PTHR43649:SF33">
    <property type="entry name" value="POLYGALACTURONAN_RHAMNOGALACTURONAN-BINDING PROTEIN YTCQ"/>
    <property type="match status" value="1"/>
</dbReference>
<feature type="signal peptide" evidence="6">
    <location>
        <begin position="1"/>
        <end position="28"/>
    </location>
</feature>
<name>A0ABU6DPJ5_9BACL</name>
<dbReference type="RefSeq" id="WP_127456946.1">
    <property type="nucleotide sequence ID" value="NZ_JAROBY010000111.1"/>
</dbReference>
<evidence type="ECO:0000256" key="5">
    <source>
        <dbReference type="ARBA" id="ARBA00023288"/>
    </source>
</evidence>
<keyword evidence="4" id="KW-0564">Palmitate</keyword>
<reference evidence="7 8" key="1">
    <citation type="submission" date="2023-03" db="EMBL/GenBank/DDBJ databases">
        <title>Bacillus Genome Sequencing.</title>
        <authorList>
            <person name="Dunlap C."/>
        </authorList>
    </citation>
    <scope>NUCLEOTIDE SEQUENCE [LARGE SCALE GENOMIC DNA]</scope>
    <source>
        <strain evidence="7 8">NRS-1351</strain>
    </source>
</reference>
<dbReference type="EMBL" id="JAROBY010000111">
    <property type="protein sequence ID" value="MEB4799222.1"/>
    <property type="molecule type" value="Genomic_DNA"/>
</dbReference>
<keyword evidence="2 6" id="KW-0732">Signal</keyword>
<keyword evidence="3" id="KW-0472">Membrane</keyword>
<dbReference type="Pfam" id="PF13416">
    <property type="entry name" value="SBP_bac_8"/>
    <property type="match status" value="1"/>
</dbReference>
<organism evidence="7 8">
    <name type="scientific">Paenibacillus chondroitinus</name>
    <dbReference type="NCBI Taxonomy" id="59842"/>
    <lineage>
        <taxon>Bacteria</taxon>
        <taxon>Bacillati</taxon>
        <taxon>Bacillota</taxon>
        <taxon>Bacilli</taxon>
        <taxon>Bacillales</taxon>
        <taxon>Paenibacillaceae</taxon>
        <taxon>Paenibacillus</taxon>
    </lineage>
</organism>
<proteinExistence type="predicted"/>
<dbReference type="SUPFAM" id="SSF53850">
    <property type="entry name" value="Periplasmic binding protein-like II"/>
    <property type="match status" value="1"/>
</dbReference>
<dbReference type="PANTHER" id="PTHR43649">
    <property type="entry name" value="ARABINOSE-BINDING PROTEIN-RELATED"/>
    <property type="match status" value="1"/>
</dbReference>
<dbReference type="InterPro" id="IPR006059">
    <property type="entry name" value="SBP"/>
</dbReference>
<feature type="chain" id="PRO_5046197485" evidence="6">
    <location>
        <begin position="29"/>
        <end position="511"/>
    </location>
</feature>
<keyword evidence="1" id="KW-1003">Cell membrane</keyword>
<evidence type="ECO:0000256" key="4">
    <source>
        <dbReference type="ARBA" id="ARBA00023139"/>
    </source>
</evidence>
<dbReference type="Proteomes" id="UP001355653">
    <property type="component" value="Unassembled WGS sequence"/>
</dbReference>
<dbReference type="CDD" id="cd13580">
    <property type="entry name" value="PBP2_AlgQ_like_1"/>
    <property type="match status" value="1"/>
</dbReference>
<sequence length="511" mass="56867">MNRWLKRAYLGAASTIVLLAGCSSPEGASNSAGGAGSASSKQEPTEINILTTTYNSAPGNDLDSLKQINEKFNVKMNVTYVPANNYQDKLNVMLASGDLPDVSLVWDINTQAFANATNQGAFWDLTPYIKDYPNLAAYPEQIYKNVSFKGKTMGIPRVRPIDGHQSLLIRQDWLDKLGLKAPTTMDEFYRVMEAFTKNDPDGNGKNDTYGFVGQGTPTLSNYFISMFGAGLQHYVDENGQVQPSFFNPKIKDALAFWNKVNKAGIMVPDLPLLQTSQTRDFMTQGKVGMGFSNVYDGHLYTDDLKKVNPNAVIKPYLFPAAPDGKVYMEAAPGSFGIFMINKKVSEQKMKKILEVYNYTATRETYNLVAYGIKGVDYNENEAGDITQTDEGKKKGYAFDTSAQWVSSYYDKYVKADLPGMTPETKAYNHKLVDTISTVSVPNPALGLVTPTALEKSADWNKKINDMITNVIIGKNSFEDFDKFVQSFKDDPSYQKHLKELNDLYKEKTAKK</sequence>
<accession>A0ABU6DPJ5</accession>
<protein>
    <submittedName>
        <fullName evidence="7">Extracellular solute-binding protein</fullName>
    </submittedName>
</protein>
<keyword evidence="5" id="KW-0449">Lipoprotein</keyword>
<comment type="caution">
    <text evidence="7">The sequence shown here is derived from an EMBL/GenBank/DDBJ whole genome shotgun (WGS) entry which is preliminary data.</text>
</comment>
<gene>
    <name evidence="7" type="ORF">P5G65_35750</name>
</gene>
<keyword evidence="8" id="KW-1185">Reference proteome</keyword>
<dbReference type="PROSITE" id="PS51257">
    <property type="entry name" value="PROKAR_LIPOPROTEIN"/>
    <property type="match status" value="1"/>
</dbReference>
<evidence type="ECO:0000256" key="6">
    <source>
        <dbReference type="SAM" id="SignalP"/>
    </source>
</evidence>